<feature type="non-terminal residue" evidence="2">
    <location>
        <position position="1"/>
    </location>
</feature>
<evidence type="ECO:0000313" key="2">
    <source>
        <dbReference type="EMBL" id="CAG8614379.1"/>
    </source>
</evidence>
<dbReference type="CDD" id="cd00303">
    <property type="entry name" value="retropepsin_like"/>
    <property type="match status" value="1"/>
</dbReference>
<dbReference type="EMBL" id="CAJVPV010007077">
    <property type="protein sequence ID" value="CAG8614379.1"/>
    <property type="molecule type" value="Genomic_DNA"/>
</dbReference>
<dbReference type="InterPro" id="IPR001969">
    <property type="entry name" value="Aspartic_peptidase_AS"/>
</dbReference>
<evidence type="ECO:0000256" key="1">
    <source>
        <dbReference type="ARBA" id="ARBA00022750"/>
    </source>
</evidence>
<dbReference type="Pfam" id="PF13650">
    <property type="entry name" value="Asp_protease_2"/>
    <property type="match status" value="1"/>
</dbReference>
<sequence>PINAKANTNQIETERSVSASSIEFIRLEENKEQLLCFNGKINEKSAWILFDSGATKNFLDTKFAEKHHLQKIDMAPIIVELANDKKKEVITKVRIKKL</sequence>
<proteinExistence type="predicted"/>
<keyword evidence="3" id="KW-1185">Reference proteome</keyword>
<name>A0A9N9GNE1_9GLOM</name>
<dbReference type="PROSITE" id="PS00141">
    <property type="entry name" value="ASP_PROTEASE"/>
    <property type="match status" value="1"/>
</dbReference>
<keyword evidence="1" id="KW-0645">Protease</keyword>
<protein>
    <submittedName>
        <fullName evidence="2">4885_t:CDS:1</fullName>
    </submittedName>
</protein>
<reference evidence="2" key="1">
    <citation type="submission" date="2021-06" db="EMBL/GenBank/DDBJ databases">
        <authorList>
            <person name="Kallberg Y."/>
            <person name="Tangrot J."/>
            <person name="Rosling A."/>
        </authorList>
    </citation>
    <scope>NUCLEOTIDE SEQUENCE</scope>
    <source>
        <strain evidence="2">CL551</strain>
    </source>
</reference>
<organism evidence="2 3">
    <name type="scientific">Acaulospora morrowiae</name>
    <dbReference type="NCBI Taxonomy" id="94023"/>
    <lineage>
        <taxon>Eukaryota</taxon>
        <taxon>Fungi</taxon>
        <taxon>Fungi incertae sedis</taxon>
        <taxon>Mucoromycota</taxon>
        <taxon>Glomeromycotina</taxon>
        <taxon>Glomeromycetes</taxon>
        <taxon>Diversisporales</taxon>
        <taxon>Acaulosporaceae</taxon>
        <taxon>Acaulospora</taxon>
    </lineage>
</organism>
<dbReference type="InterPro" id="IPR021109">
    <property type="entry name" value="Peptidase_aspartic_dom_sf"/>
</dbReference>
<accession>A0A9N9GNE1</accession>
<keyword evidence="1" id="KW-0378">Hydrolase</keyword>
<dbReference type="GO" id="GO:0006508">
    <property type="term" value="P:proteolysis"/>
    <property type="evidence" value="ECO:0007669"/>
    <property type="project" value="InterPro"/>
</dbReference>
<evidence type="ECO:0000313" key="3">
    <source>
        <dbReference type="Proteomes" id="UP000789342"/>
    </source>
</evidence>
<comment type="caution">
    <text evidence="2">The sequence shown here is derived from an EMBL/GenBank/DDBJ whole genome shotgun (WGS) entry which is preliminary data.</text>
</comment>
<dbReference type="GO" id="GO:0004190">
    <property type="term" value="F:aspartic-type endopeptidase activity"/>
    <property type="evidence" value="ECO:0007669"/>
    <property type="project" value="UniProtKB-KW"/>
</dbReference>
<dbReference type="AlphaFoldDB" id="A0A9N9GNE1"/>
<dbReference type="Gene3D" id="2.40.70.10">
    <property type="entry name" value="Acid Proteases"/>
    <property type="match status" value="1"/>
</dbReference>
<dbReference type="SUPFAM" id="SSF50630">
    <property type="entry name" value="Acid proteases"/>
    <property type="match status" value="1"/>
</dbReference>
<keyword evidence="1" id="KW-0064">Aspartyl protease</keyword>
<dbReference type="Proteomes" id="UP000789342">
    <property type="component" value="Unassembled WGS sequence"/>
</dbReference>
<gene>
    <name evidence="2" type="ORF">AMORRO_LOCUS8371</name>
</gene>